<evidence type="ECO:0000313" key="2">
    <source>
        <dbReference type="Proteomes" id="UP001241377"/>
    </source>
</evidence>
<reference evidence="1" key="1">
    <citation type="submission" date="2023-04" db="EMBL/GenBank/DDBJ databases">
        <title>Draft Genome sequencing of Naganishia species isolated from polar environments using Oxford Nanopore Technology.</title>
        <authorList>
            <person name="Leo P."/>
            <person name="Venkateswaran K."/>
        </authorList>
    </citation>
    <scope>NUCLEOTIDE SEQUENCE</scope>
    <source>
        <strain evidence="1">MNA-CCFEE 5261</strain>
    </source>
</reference>
<comment type="caution">
    <text evidence="1">The sequence shown here is derived from an EMBL/GenBank/DDBJ whole genome shotgun (WGS) entry which is preliminary data.</text>
</comment>
<evidence type="ECO:0000313" key="1">
    <source>
        <dbReference type="EMBL" id="KAJ9097934.1"/>
    </source>
</evidence>
<dbReference type="Proteomes" id="UP001241377">
    <property type="component" value="Unassembled WGS sequence"/>
</dbReference>
<keyword evidence="2" id="KW-1185">Reference proteome</keyword>
<name>A0ACC2VG23_9TREE</name>
<gene>
    <name evidence="1" type="primary">PAN2</name>
    <name evidence="1" type="ORF">QFC19_006611</name>
</gene>
<organism evidence="1 2">
    <name type="scientific">Naganishia cerealis</name>
    <dbReference type="NCBI Taxonomy" id="610337"/>
    <lineage>
        <taxon>Eukaryota</taxon>
        <taxon>Fungi</taxon>
        <taxon>Dikarya</taxon>
        <taxon>Basidiomycota</taxon>
        <taxon>Agaricomycotina</taxon>
        <taxon>Tremellomycetes</taxon>
        <taxon>Filobasidiales</taxon>
        <taxon>Filobasidiaceae</taxon>
        <taxon>Naganishia</taxon>
    </lineage>
</organism>
<proteinExistence type="predicted"/>
<dbReference type="EMBL" id="JASBWR010000081">
    <property type="protein sequence ID" value="KAJ9097934.1"/>
    <property type="molecule type" value="Genomic_DNA"/>
</dbReference>
<accession>A0ACC2VG23</accession>
<sequence length="1091" mass="122818">MEGWEELYLFPASKDPVTSLLFDSVHKLLWCGDSLGLARSFTPNAGYPFQLYPYTKFPATTLPLPVVQQRNHLRGILSLLQNCVNLNSRRGLSQATFTAASVTDSANVLRNLSCMTTLGTGNDIIVGGTHSLGSLDMQKCVATGFDHSGNLSFVDSVAKTLVLGTTDGTVELFDTASNSSVKSFPAHSGLLSDMAVQGNYIATCGYSARRRYDHKNSSAAGGTSYITDPLVHLIDTRMMKSLSPIPFPNGASFVRFHPKLPNIVIVASSTGVLEFVDIFDQLKLNVYQVNMSPASPGISRMEISDNGEYICCSEGRLLHLWSFTSDTNFVNFPAPLEEQDIPAPLPPPFEVDDPVPLSSVGMPYYKDYLLSNYATDMVFTKELLKVPAEVDTSLGHGAFVPYDRTAHGPRNISQPYQSLREPPGSNSNAPRFISERDGESNENMIHAENSIFHLKSPTSVPHCYSRLQIQYSKFGVDDFDFDYYNKSNGACSGLENHLDNSYTNALLQLYRAAPAFYNSVVESLLPEYLPNGPEIILWNPQGLSLLIELGYLFDMMHKAEGRNVKIANFSQLLTQSASAASAGVINTDEEKSLNADGLREIIIRFNHYLLSELTSNQRERRHTNSEKIEDIMGIKLEMQIKSQCTETETHTGSQLIFDLTSPPEQYLNKLAMLRRAEKTEITILSYMDYFMDQYKLASCRECEARGRPHAVNARQRVVRLPKVLLINLSMTNFELQQIHNCRGWLVPEFHIGEDERFVDAGRGRKYELLGYVCEISHGPGVKRGAHNLVSFVKIKGQWYLFNDFLVMPIAQEEALNLSYSWKKPVIIVYSEPGQDFLYFETSTFKKIQDLDTSIIYRDHFVRAAREGHRQEYKLLTKQEAPEIGTLIAIDAEFVVSEPEQLEIRYTGTRKLIKPKKLTLARVSVLRGNGPNIGVPFIDDYIVWTGHIEDYLTSFSGIEPGDLDPEVSKKALVTLQTVYRKLWLLLNMGCVFVGHGLQNDFRCINLVVPKTQVRDTADLFYLPEFKRKLSLKFLAYVLLKEKVQTGNHDSVEDAYTALMLFQKHEELTRTGDLETVLYQVYMEGQQRRFRAP</sequence>
<protein>
    <submittedName>
        <fullName evidence="1">Poly(A)-specific ribonuclease</fullName>
    </submittedName>
</protein>